<evidence type="ECO:0000259" key="5">
    <source>
        <dbReference type="PROSITE" id="PS50893"/>
    </source>
</evidence>
<reference evidence="6 7" key="1">
    <citation type="submission" date="2024-02" db="EMBL/GenBank/DDBJ databases">
        <title>A draft genome for the cacao thread blight pathogen Marasmius crinis-equi.</title>
        <authorList>
            <person name="Cohen S.P."/>
            <person name="Baruah I.K."/>
            <person name="Amoako-Attah I."/>
            <person name="Bukari Y."/>
            <person name="Meinhardt L.W."/>
            <person name="Bailey B.A."/>
        </authorList>
    </citation>
    <scope>NUCLEOTIDE SEQUENCE [LARGE SCALE GENOMIC DNA]</scope>
    <source>
        <strain evidence="6 7">GH-76</strain>
    </source>
</reference>
<dbReference type="Gene3D" id="3.40.50.300">
    <property type="entry name" value="P-loop containing nucleotide triphosphate hydrolases"/>
    <property type="match status" value="1"/>
</dbReference>
<evidence type="ECO:0000313" key="7">
    <source>
        <dbReference type="Proteomes" id="UP001465976"/>
    </source>
</evidence>
<dbReference type="PANTHER" id="PTHR24221">
    <property type="entry name" value="ATP-BINDING CASSETTE SUB-FAMILY B"/>
    <property type="match status" value="1"/>
</dbReference>
<dbReference type="Pfam" id="PF00005">
    <property type="entry name" value="ABC_tran"/>
    <property type="match status" value="1"/>
</dbReference>
<dbReference type="InterPro" id="IPR039421">
    <property type="entry name" value="Type_1_exporter"/>
</dbReference>
<dbReference type="SUPFAM" id="SSF52540">
    <property type="entry name" value="P-loop containing nucleoside triphosphate hydrolases"/>
    <property type="match status" value="1"/>
</dbReference>
<dbReference type="PANTHER" id="PTHR24221:SF654">
    <property type="entry name" value="ATP-BINDING CASSETTE SUB-FAMILY B MEMBER 6"/>
    <property type="match status" value="1"/>
</dbReference>
<evidence type="ECO:0000256" key="3">
    <source>
        <dbReference type="ARBA" id="ARBA00024363"/>
    </source>
</evidence>
<dbReference type="Proteomes" id="UP001465976">
    <property type="component" value="Unassembled WGS sequence"/>
</dbReference>
<protein>
    <recommendedName>
        <fullName evidence="5">ABC transporter domain-containing protein</fullName>
    </recommendedName>
</protein>
<keyword evidence="4" id="KW-0472">Membrane</keyword>
<dbReference type="InterPro" id="IPR027417">
    <property type="entry name" value="P-loop_NTPase"/>
</dbReference>
<name>A0ABR3FB61_9AGAR</name>
<keyword evidence="4" id="KW-1133">Transmembrane helix</keyword>
<dbReference type="InterPro" id="IPR003593">
    <property type="entry name" value="AAA+_ATPase"/>
</dbReference>
<comment type="similarity">
    <text evidence="3">Belongs to the ABC transporter superfamily. ABCB family. Heavy Metal importer (TC 3.A.1.210) subfamily.</text>
</comment>
<gene>
    <name evidence="6" type="ORF">V5O48_009416</name>
</gene>
<sequence>MIPRIREAVNPHYLRMQSLLQLAEKQYRHDVLSGNIPQYIYEEFKKARKAMGHVSLDLPENIYQREQMSWTVSTLKSVVGDSTMIYFAFLAIFVSHRASMAILTGILKAASELRFSFNILFWQASALLSGLSSLKELYKLQDRQLQPGIDGYMGYPIAKTGAETSQGMGLELRHVSFCYPGARKKALEDVSLTIHPGQIVAIVGENGSGKSTLINLLTRMYDATEGEVLIDGANIKSLKISDLRNAAAILTQQHKLLPLTLGENIGIGRPERIGDEEMILEAARRSGAEGVLRKLGSDNTKSGLKATVGRYVEQALLQVDPKNEEDPLHRVWKTMQKQTSVSGGEQQRLVAARTFMKMNDPSVKLVAVDEPTSALDPEAEMHLFSNLRTAREGRTMLFVTHRFGHLTKHADAIICMKGGKIVERGDHNSLMKLRGVYCGLFHAATKALARSDTEISGSGDQTSERSN</sequence>
<evidence type="ECO:0000256" key="2">
    <source>
        <dbReference type="ARBA" id="ARBA00022840"/>
    </source>
</evidence>
<keyword evidence="2" id="KW-0067">ATP-binding</keyword>
<dbReference type="PROSITE" id="PS50893">
    <property type="entry name" value="ABC_TRANSPORTER_2"/>
    <property type="match status" value="1"/>
</dbReference>
<dbReference type="InterPro" id="IPR003439">
    <property type="entry name" value="ABC_transporter-like_ATP-bd"/>
</dbReference>
<dbReference type="SMART" id="SM00382">
    <property type="entry name" value="AAA"/>
    <property type="match status" value="1"/>
</dbReference>
<keyword evidence="4" id="KW-0812">Transmembrane</keyword>
<accession>A0ABR3FB61</accession>
<keyword evidence="7" id="KW-1185">Reference proteome</keyword>
<keyword evidence="1" id="KW-0547">Nucleotide-binding</keyword>
<dbReference type="EMBL" id="JBAHYK010000616">
    <property type="protein sequence ID" value="KAL0572537.1"/>
    <property type="molecule type" value="Genomic_DNA"/>
</dbReference>
<organism evidence="6 7">
    <name type="scientific">Marasmius crinis-equi</name>
    <dbReference type="NCBI Taxonomy" id="585013"/>
    <lineage>
        <taxon>Eukaryota</taxon>
        <taxon>Fungi</taxon>
        <taxon>Dikarya</taxon>
        <taxon>Basidiomycota</taxon>
        <taxon>Agaricomycotina</taxon>
        <taxon>Agaricomycetes</taxon>
        <taxon>Agaricomycetidae</taxon>
        <taxon>Agaricales</taxon>
        <taxon>Marasmiineae</taxon>
        <taxon>Marasmiaceae</taxon>
        <taxon>Marasmius</taxon>
    </lineage>
</organism>
<evidence type="ECO:0000256" key="1">
    <source>
        <dbReference type="ARBA" id="ARBA00022741"/>
    </source>
</evidence>
<proteinExistence type="inferred from homology"/>
<feature type="domain" description="ABC transporter" evidence="5">
    <location>
        <begin position="170"/>
        <end position="443"/>
    </location>
</feature>
<feature type="transmembrane region" description="Helical" evidence="4">
    <location>
        <begin position="85"/>
        <end position="107"/>
    </location>
</feature>
<evidence type="ECO:0000256" key="4">
    <source>
        <dbReference type="SAM" id="Phobius"/>
    </source>
</evidence>
<evidence type="ECO:0000313" key="6">
    <source>
        <dbReference type="EMBL" id="KAL0572537.1"/>
    </source>
</evidence>
<comment type="caution">
    <text evidence="6">The sequence shown here is derived from an EMBL/GenBank/DDBJ whole genome shotgun (WGS) entry which is preliminary data.</text>
</comment>